<dbReference type="PANTHER" id="PTHR24027">
    <property type="entry name" value="CADHERIN-23"/>
    <property type="match status" value="1"/>
</dbReference>
<dbReference type="GeneTree" id="ENSGT00940000161589"/>
<accession>A0A3Q3ERX2</accession>
<dbReference type="SMART" id="SM00112">
    <property type="entry name" value="CA"/>
    <property type="match status" value="5"/>
</dbReference>
<reference evidence="20" key="2">
    <citation type="submission" date="2025-09" db="UniProtKB">
        <authorList>
            <consortium name="Ensembl"/>
        </authorList>
    </citation>
    <scope>IDENTIFICATION</scope>
</reference>
<protein>
    <submittedName>
        <fullName evidence="20">Cadherin 26</fullName>
    </submittedName>
</protein>
<feature type="domain" description="Cadherin" evidence="19">
    <location>
        <begin position="495"/>
        <end position="593"/>
    </location>
</feature>
<dbReference type="PRINTS" id="PR00205">
    <property type="entry name" value="CADHERIN"/>
</dbReference>
<dbReference type="GO" id="GO:0008013">
    <property type="term" value="F:beta-catenin binding"/>
    <property type="evidence" value="ECO:0007669"/>
    <property type="project" value="TreeGrafter"/>
</dbReference>
<keyword evidence="9 14" id="KW-0106">Calcium</keyword>
<dbReference type="Gene3D" id="4.10.900.10">
    <property type="entry name" value="TCF3-CBD (Catenin binding domain)"/>
    <property type="match status" value="1"/>
</dbReference>
<evidence type="ECO:0000256" key="14">
    <source>
        <dbReference type="PROSITE-ProRule" id="PRU00043"/>
    </source>
</evidence>
<feature type="transmembrane region" description="Helical" evidence="17">
    <location>
        <begin position="596"/>
        <end position="618"/>
    </location>
</feature>
<evidence type="ECO:0000256" key="6">
    <source>
        <dbReference type="ARBA" id="ARBA00022723"/>
    </source>
</evidence>
<dbReference type="InterPro" id="IPR039808">
    <property type="entry name" value="Cadherin"/>
</dbReference>
<evidence type="ECO:0000256" key="3">
    <source>
        <dbReference type="ARBA" id="ARBA00022475"/>
    </source>
</evidence>
<evidence type="ECO:0000256" key="12">
    <source>
        <dbReference type="ARBA" id="ARBA00023136"/>
    </source>
</evidence>
<dbReference type="PROSITE" id="PS50268">
    <property type="entry name" value="CADHERIN_2"/>
    <property type="match status" value="5"/>
</dbReference>
<feature type="domain" description="Cadherin" evidence="19">
    <location>
        <begin position="257"/>
        <end position="379"/>
    </location>
</feature>
<dbReference type="Pfam" id="PF01049">
    <property type="entry name" value="CADH_Y-type_LIR"/>
    <property type="match status" value="1"/>
</dbReference>
<keyword evidence="21" id="KW-1185">Reference proteome</keyword>
<keyword evidence="12 17" id="KW-0472">Membrane</keyword>
<keyword evidence="7 18" id="KW-0732">Signal</keyword>
<dbReference type="InterPro" id="IPR015919">
    <property type="entry name" value="Cadherin-like_sf"/>
</dbReference>
<dbReference type="Pfam" id="PF00028">
    <property type="entry name" value="Cadherin"/>
    <property type="match status" value="3"/>
</dbReference>
<feature type="domain" description="Cadherin" evidence="19">
    <location>
        <begin position="71"/>
        <end position="145"/>
    </location>
</feature>
<comment type="function">
    <text evidence="16">Cadherins are calcium-dependent cell adhesion proteins.</text>
</comment>
<dbReference type="GO" id="GO:0034332">
    <property type="term" value="P:adherens junction organization"/>
    <property type="evidence" value="ECO:0007669"/>
    <property type="project" value="TreeGrafter"/>
</dbReference>
<dbReference type="FunFam" id="2.60.40.60:FF:000095">
    <property type="entry name" value="Cadherin 13"/>
    <property type="match status" value="1"/>
</dbReference>
<dbReference type="GO" id="GO:0016477">
    <property type="term" value="P:cell migration"/>
    <property type="evidence" value="ECO:0007669"/>
    <property type="project" value="TreeGrafter"/>
</dbReference>
<dbReference type="Gene3D" id="2.60.40.60">
    <property type="entry name" value="Cadherins"/>
    <property type="match status" value="5"/>
</dbReference>
<dbReference type="GO" id="GO:0005509">
    <property type="term" value="F:calcium ion binding"/>
    <property type="evidence" value="ECO:0007669"/>
    <property type="project" value="UniProtKB-UniRule"/>
</dbReference>
<evidence type="ECO:0000256" key="18">
    <source>
        <dbReference type="SAM" id="SignalP"/>
    </source>
</evidence>
<evidence type="ECO:0000256" key="17">
    <source>
        <dbReference type="SAM" id="Phobius"/>
    </source>
</evidence>
<keyword evidence="5 15" id="KW-0812">Transmembrane</keyword>
<evidence type="ECO:0000256" key="1">
    <source>
        <dbReference type="ARBA" id="ARBA00004251"/>
    </source>
</evidence>
<feature type="signal peptide" evidence="18">
    <location>
        <begin position="1"/>
        <end position="18"/>
    </location>
</feature>
<dbReference type="CTD" id="571792"/>
<keyword evidence="3" id="KW-1003">Cell membrane</keyword>
<keyword evidence="8" id="KW-0677">Repeat</keyword>
<name>A0A3Q3ERX2_9LABR</name>
<evidence type="ECO:0000256" key="13">
    <source>
        <dbReference type="ARBA" id="ARBA00023180"/>
    </source>
</evidence>
<comment type="subcellular location">
    <subcellularLocation>
        <location evidence="1 15">Cell membrane</location>
        <topology evidence="1 15">Single-pass type I membrane protein</topology>
    </subcellularLocation>
    <subcellularLocation>
        <location evidence="2">Cytoplasm</location>
    </subcellularLocation>
</comment>
<evidence type="ECO:0000256" key="11">
    <source>
        <dbReference type="ARBA" id="ARBA00022989"/>
    </source>
</evidence>
<dbReference type="FunFam" id="2.60.40.60:FF:000019">
    <property type="entry name" value="Cadherin 2"/>
    <property type="match status" value="1"/>
</dbReference>
<dbReference type="FunFam" id="2.60.40.60:FF:000031">
    <property type="entry name" value="Cadherin 3"/>
    <property type="match status" value="1"/>
</dbReference>
<dbReference type="InterPro" id="IPR002126">
    <property type="entry name" value="Cadherin-like_dom"/>
</dbReference>
<evidence type="ECO:0000256" key="7">
    <source>
        <dbReference type="ARBA" id="ARBA00022729"/>
    </source>
</evidence>
<reference evidence="20" key="1">
    <citation type="submission" date="2025-08" db="UniProtKB">
        <authorList>
            <consortium name="Ensembl"/>
        </authorList>
    </citation>
    <scope>IDENTIFICATION</scope>
</reference>
<evidence type="ECO:0000256" key="10">
    <source>
        <dbReference type="ARBA" id="ARBA00022889"/>
    </source>
</evidence>
<sequence>MRPISLLLLVALTALAESNTEYNRRAKRELLVRSKRRWVLSTIELEEEDKGPYPKPISKMFNNMSGDHHEFHISGMGVDEPPLGVFEIDKVTGDVFANRALDREKYPKPFHIKFDIIHQHTRNRLDKVLAFDVELKDINDNAPEFVPPQITEQVKESTRGTYLPVLLYVHDIDKENTPNSQISVSVISQNPTQPKIGIHKLNTKQFRLTFDGCFDYDKVKKYEVIVKANDHGEDMKSSTAVITLNIVDTNTHLPTFKSREYRGEVQEASIKDDILRIGVEDKDTPKTPGWNAIYYFMEGNEDENYKIETDPDTNEGILSVIKKKDYEKTNTAKLKVGVKNAEPLTICKDYKDDGKGEEPTADSVTIDITVIDINDPPVFDKDPVDVYQKEEEQPGMVLYTPTVHDAEGNLIRFDLLEDPAGWVTIDEKTGTVTSTKKMDRESPFVDNTTSIYKILIRATDDGKPQGTGTCTVRIHLRDINDNLPQLVNKGVIMCGNKVSKVMVQANDSDAVPYSGPFTFSLGGDDKDLAQRWKLDPATGEEGGLVSLKQLPYGNYPVPLLIQDQQNMVGRDTVEVTVCDCGEKNVCKGKEPLSSSLGAPGIGLIFVGLLLFLLLLLIIMCQCGKKFTIPTAEDEGNQTLIKYNQEGGGSECKSAPTLPLTPTRNEAVTDGIKLGTKQMSQTAPVMTQDMDTYNSYGQTMINSHMSSMTMQHQRDTLRSQGGQNMYSEWNTSRINTNQGGSSRYHSVSQRSNQHIAGHLDRRLHTINGNQAHHPVYQLHNYTYEGQGSRAESLDGLSLSNHGDDLNFLNDLGPKFKTLGGIMHQTIQEKR</sequence>
<dbReference type="AlphaFoldDB" id="A0A3Q3ERX2"/>
<dbReference type="OrthoDB" id="9045962at2759"/>
<dbReference type="GO" id="GO:0045296">
    <property type="term" value="F:cadherin binding"/>
    <property type="evidence" value="ECO:0007669"/>
    <property type="project" value="TreeGrafter"/>
</dbReference>
<evidence type="ECO:0000313" key="20">
    <source>
        <dbReference type="Ensembl" id="ENSLBEP00000010119.1"/>
    </source>
</evidence>
<dbReference type="GO" id="GO:0044331">
    <property type="term" value="P:cell-cell adhesion mediated by cadherin"/>
    <property type="evidence" value="ECO:0007669"/>
    <property type="project" value="TreeGrafter"/>
</dbReference>
<dbReference type="PRINTS" id="PR01820">
    <property type="entry name" value="DESMOCOLLIN"/>
</dbReference>
<dbReference type="GeneID" id="109980973"/>
<dbReference type="GO" id="GO:0016339">
    <property type="term" value="P:calcium-dependent cell-cell adhesion via plasma membrane cell adhesion molecules"/>
    <property type="evidence" value="ECO:0007669"/>
    <property type="project" value="TreeGrafter"/>
</dbReference>
<dbReference type="PANTHER" id="PTHR24027:SF78">
    <property type="entry name" value="CADHERIN-LIKE PROTEIN 26"/>
    <property type="match status" value="1"/>
</dbReference>
<dbReference type="InterPro" id="IPR027397">
    <property type="entry name" value="Catenin-bd_sf"/>
</dbReference>
<keyword evidence="11 17" id="KW-1133">Transmembrane helix</keyword>
<dbReference type="Proteomes" id="UP000261660">
    <property type="component" value="Unplaced"/>
</dbReference>
<evidence type="ECO:0000313" key="21">
    <source>
        <dbReference type="Proteomes" id="UP000261660"/>
    </source>
</evidence>
<dbReference type="GO" id="GO:0005737">
    <property type="term" value="C:cytoplasm"/>
    <property type="evidence" value="ECO:0007669"/>
    <property type="project" value="UniProtKB-SubCell"/>
</dbReference>
<evidence type="ECO:0000256" key="4">
    <source>
        <dbReference type="ARBA" id="ARBA00022490"/>
    </source>
</evidence>
<dbReference type="GO" id="GO:0055113">
    <property type="term" value="P:epiboly involved in gastrulation with mouth forming second"/>
    <property type="evidence" value="ECO:0007669"/>
    <property type="project" value="UniProtKB-ARBA"/>
</dbReference>
<organism evidence="20 21">
    <name type="scientific">Labrus bergylta</name>
    <name type="common">ballan wrasse</name>
    <dbReference type="NCBI Taxonomy" id="56723"/>
    <lineage>
        <taxon>Eukaryota</taxon>
        <taxon>Metazoa</taxon>
        <taxon>Chordata</taxon>
        <taxon>Craniata</taxon>
        <taxon>Vertebrata</taxon>
        <taxon>Euteleostomi</taxon>
        <taxon>Actinopterygii</taxon>
        <taxon>Neopterygii</taxon>
        <taxon>Teleostei</taxon>
        <taxon>Neoteleostei</taxon>
        <taxon>Acanthomorphata</taxon>
        <taxon>Eupercaria</taxon>
        <taxon>Labriformes</taxon>
        <taxon>Labridae</taxon>
        <taxon>Labrus</taxon>
    </lineage>
</organism>
<dbReference type="SUPFAM" id="SSF49313">
    <property type="entry name" value="Cadherin-like"/>
    <property type="match status" value="4"/>
</dbReference>
<evidence type="ECO:0000256" key="2">
    <source>
        <dbReference type="ARBA" id="ARBA00004496"/>
    </source>
</evidence>
<dbReference type="GO" id="GO:0060027">
    <property type="term" value="P:convergent extension involved in gastrulation"/>
    <property type="evidence" value="ECO:0007669"/>
    <property type="project" value="UniProtKB-ARBA"/>
</dbReference>
<dbReference type="Ensembl" id="ENSLBET00000010680.1">
    <property type="protein sequence ID" value="ENSLBEP00000010119.1"/>
    <property type="gene ID" value="ENSLBEG00000007774.1"/>
</dbReference>
<dbReference type="InterPro" id="IPR020894">
    <property type="entry name" value="Cadherin_CS"/>
</dbReference>
<dbReference type="STRING" id="56723.ENSLBEP00000010119"/>
<feature type="domain" description="Cadherin" evidence="19">
    <location>
        <begin position="380"/>
        <end position="486"/>
    </location>
</feature>
<evidence type="ECO:0000256" key="16">
    <source>
        <dbReference type="RuleBase" id="RU004357"/>
    </source>
</evidence>
<dbReference type="RefSeq" id="XP_029132410.1">
    <property type="nucleotide sequence ID" value="XM_029276577.2"/>
</dbReference>
<keyword evidence="13" id="KW-0325">Glycoprotein</keyword>
<dbReference type="GO" id="GO:0000902">
    <property type="term" value="P:cell morphogenesis"/>
    <property type="evidence" value="ECO:0007669"/>
    <property type="project" value="TreeGrafter"/>
</dbReference>
<keyword evidence="4" id="KW-0963">Cytoplasm</keyword>
<evidence type="ECO:0000256" key="5">
    <source>
        <dbReference type="ARBA" id="ARBA00022692"/>
    </source>
</evidence>
<dbReference type="FunFam" id="2.60.40.60:FF:000011">
    <property type="entry name" value="Cadherin 1"/>
    <property type="match status" value="1"/>
</dbReference>
<evidence type="ECO:0000259" key="19">
    <source>
        <dbReference type="PROSITE" id="PS50268"/>
    </source>
</evidence>
<feature type="domain" description="Cadherin" evidence="19">
    <location>
        <begin position="160"/>
        <end position="256"/>
    </location>
</feature>
<evidence type="ECO:0000256" key="8">
    <source>
        <dbReference type="ARBA" id="ARBA00022737"/>
    </source>
</evidence>
<dbReference type="InterPro" id="IPR000233">
    <property type="entry name" value="Cadherin_Y-type_LIR"/>
</dbReference>
<evidence type="ECO:0000256" key="9">
    <source>
        <dbReference type="ARBA" id="ARBA00022837"/>
    </source>
</evidence>
<dbReference type="GO" id="GO:0007156">
    <property type="term" value="P:homophilic cell adhesion via plasma membrane adhesion molecules"/>
    <property type="evidence" value="ECO:0007669"/>
    <property type="project" value="InterPro"/>
</dbReference>
<dbReference type="CDD" id="cd11304">
    <property type="entry name" value="Cadherin_repeat"/>
    <property type="match status" value="4"/>
</dbReference>
<keyword evidence="6" id="KW-0479">Metal-binding</keyword>
<dbReference type="PROSITE" id="PS00232">
    <property type="entry name" value="CADHERIN_1"/>
    <property type="match status" value="2"/>
</dbReference>
<dbReference type="GO" id="GO:0005912">
    <property type="term" value="C:adherens junction"/>
    <property type="evidence" value="ECO:0007669"/>
    <property type="project" value="TreeGrafter"/>
</dbReference>
<feature type="chain" id="PRO_5018612661" evidence="18">
    <location>
        <begin position="19"/>
        <end position="829"/>
    </location>
</feature>
<proteinExistence type="predicted"/>
<dbReference type="InParanoid" id="A0A3Q3ERX2"/>
<evidence type="ECO:0000256" key="15">
    <source>
        <dbReference type="RuleBase" id="RU003318"/>
    </source>
</evidence>
<dbReference type="GO" id="GO:0007043">
    <property type="term" value="P:cell-cell junction assembly"/>
    <property type="evidence" value="ECO:0007669"/>
    <property type="project" value="TreeGrafter"/>
</dbReference>
<keyword evidence="10 15" id="KW-0130">Cell adhesion</keyword>
<dbReference type="GO" id="GO:0016342">
    <property type="term" value="C:catenin complex"/>
    <property type="evidence" value="ECO:0007669"/>
    <property type="project" value="TreeGrafter"/>
</dbReference>